<dbReference type="CDD" id="cd01392">
    <property type="entry name" value="HTH_LacI"/>
    <property type="match status" value="1"/>
</dbReference>
<dbReference type="Gene3D" id="3.40.50.2300">
    <property type="match status" value="2"/>
</dbReference>
<dbReference type="GO" id="GO:0003700">
    <property type="term" value="F:DNA-binding transcription factor activity"/>
    <property type="evidence" value="ECO:0007669"/>
    <property type="project" value="TreeGrafter"/>
</dbReference>
<accession>A0A2A8RDC3</accession>
<dbReference type="GO" id="GO:0000976">
    <property type="term" value="F:transcription cis-regulatory region binding"/>
    <property type="evidence" value="ECO:0007669"/>
    <property type="project" value="TreeGrafter"/>
</dbReference>
<organism evidence="5 6">
    <name type="scientific">Bacillus cereus</name>
    <dbReference type="NCBI Taxonomy" id="1396"/>
    <lineage>
        <taxon>Bacteria</taxon>
        <taxon>Bacillati</taxon>
        <taxon>Bacillota</taxon>
        <taxon>Bacilli</taxon>
        <taxon>Bacillales</taxon>
        <taxon>Bacillaceae</taxon>
        <taxon>Bacillus</taxon>
        <taxon>Bacillus cereus group</taxon>
    </lineage>
</organism>
<evidence type="ECO:0000313" key="6">
    <source>
        <dbReference type="Proteomes" id="UP000225182"/>
    </source>
</evidence>
<dbReference type="Pfam" id="PF13377">
    <property type="entry name" value="Peripla_BP_3"/>
    <property type="match status" value="1"/>
</dbReference>
<keyword evidence="4" id="KW-0804">Transcription</keyword>
<dbReference type="InterPro" id="IPR010982">
    <property type="entry name" value="Lambda_DNA-bd_dom_sf"/>
</dbReference>
<dbReference type="InterPro" id="IPR046335">
    <property type="entry name" value="LacI/GalR-like_sensor"/>
</dbReference>
<comment type="caution">
    <text evidence="5">The sequence shown here is derived from an EMBL/GenBank/DDBJ whole genome shotgun (WGS) entry which is preliminary data.</text>
</comment>
<dbReference type="InterPro" id="IPR000843">
    <property type="entry name" value="HTH_LacI"/>
</dbReference>
<reference evidence="5 6" key="1">
    <citation type="submission" date="2017-09" db="EMBL/GenBank/DDBJ databases">
        <title>Large-scale bioinformatics analysis of Bacillus genomes uncovers conserved roles of natural products in bacterial physiology.</title>
        <authorList>
            <consortium name="Agbiome Team Llc"/>
            <person name="Bleich R.M."/>
            <person name="Grubbs K.J."/>
            <person name="Santa Maria K.C."/>
            <person name="Allen S.E."/>
            <person name="Farag S."/>
            <person name="Shank E.A."/>
            <person name="Bowers A."/>
        </authorList>
    </citation>
    <scope>NUCLEOTIDE SEQUENCE [LARGE SCALE GENOMIC DNA]</scope>
    <source>
        <strain evidence="5 6">AFS076905</strain>
    </source>
</reference>
<dbReference type="RefSeq" id="WP_098385111.1">
    <property type="nucleotide sequence ID" value="NZ_NTXK01000020.1"/>
</dbReference>
<keyword evidence="3" id="KW-0238">DNA-binding</keyword>
<sequence>MATIRDVAKLAGVSVATVSRVINEKGYVHEDTVKQVKEAIEALQYRPNTVAKSLFKQPSTIIALLVDNLRNPSNITLLHCIEEIAYKEGYQIIVCNIENKDRYIDMLKQNNVAGVILTKAVFKSIGEIPFPFVVIDEKQSLINYYESGQRAVSLLKEKGCHFLAYFGEGEESEGMEEHISGFLDAVWEEGISYREESIQGYTNKQFITLLQNHPYIDGIVVSSDKIAIELIRAAKFLKIHIPDKLKIIGPNGNIECEWIGLSLPVIGKYVEEEAKIAFQQLKGKIKK</sequence>
<dbReference type="PRINTS" id="PR00036">
    <property type="entry name" value="HTHLACI"/>
</dbReference>
<dbReference type="InterPro" id="IPR028082">
    <property type="entry name" value="Peripla_BP_I"/>
</dbReference>
<protein>
    <submittedName>
        <fullName evidence="5">LacI family transcriptional regulator</fullName>
    </submittedName>
</protein>
<dbReference type="Gene3D" id="1.10.260.40">
    <property type="entry name" value="lambda repressor-like DNA-binding domains"/>
    <property type="match status" value="1"/>
</dbReference>
<evidence type="ECO:0000256" key="1">
    <source>
        <dbReference type="ARBA" id="ARBA00022491"/>
    </source>
</evidence>
<dbReference type="PROSITE" id="PS50932">
    <property type="entry name" value="HTH_LACI_2"/>
    <property type="match status" value="1"/>
</dbReference>
<dbReference type="SUPFAM" id="SSF47413">
    <property type="entry name" value="lambda repressor-like DNA-binding domains"/>
    <property type="match status" value="1"/>
</dbReference>
<dbReference type="SMART" id="SM00354">
    <property type="entry name" value="HTH_LACI"/>
    <property type="match status" value="1"/>
</dbReference>
<dbReference type="PROSITE" id="PS00356">
    <property type="entry name" value="HTH_LACI_1"/>
    <property type="match status" value="1"/>
</dbReference>
<keyword evidence="2" id="KW-0805">Transcription regulation</keyword>
<dbReference type="Pfam" id="PF00356">
    <property type="entry name" value="LacI"/>
    <property type="match status" value="1"/>
</dbReference>
<dbReference type="SUPFAM" id="SSF53822">
    <property type="entry name" value="Periplasmic binding protein-like I"/>
    <property type="match status" value="1"/>
</dbReference>
<gene>
    <name evidence="5" type="ORF">COJ50_00010</name>
</gene>
<name>A0A2A8RDC3_BACCE</name>
<dbReference type="PANTHER" id="PTHR30146:SF95">
    <property type="entry name" value="RIBOSE OPERON REPRESSOR"/>
    <property type="match status" value="1"/>
</dbReference>
<evidence type="ECO:0000256" key="4">
    <source>
        <dbReference type="ARBA" id="ARBA00023163"/>
    </source>
</evidence>
<proteinExistence type="predicted"/>
<evidence type="ECO:0000256" key="2">
    <source>
        <dbReference type="ARBA" id="ARBA00023015"/>
    </source>
</evidence>
<dbReference type="Proteomes" id="UP000225182">
    <property type="component" value="Unassembled WGS sequence"/>
</dbReference>
<evidence type="ECO:0000313" key="5">
    <source>
        <dbReference type="EMBL" id="PFN29501.1"/>
    </source>
</evidence>
<dbReference type="AlphaFoldDB" id="A0A2A8RDC3"/>
<dbReference type="PANTHER" id="PTHR30146">
    <property type="entry name" value="LACI-RELATED TRANSCRIPTIONAL REPRESSOR"/>
    <property type="match status" value="1"/>
</dbReference>
<evidence type="ECO:0000256" key="3">
    <source>
        <dbReference type="ARBA" id="ARBA00023125"/>
    </source>
</evidence>
<keyword evidence="1" id="KW-0678">Repressor</keyword>
<dbReference type="EMBL" id="NUYN01000001">
    <property type="protein sequence ID" value="PFN29501.1"/>
    <property type="molecule type" value="Genomic_DNA"/>
</dbReference>